<dbReference type="Pfam" id="PF18052">
    <property type="entry name" value="Rx_N"/>
    <property type="match status" value="1"/>
</dbReference>
<dbReference type="Gene3D" id="3.40.50.300">
    <property type="entry name" value="P-loop containing nucleotide triphosphate hydrolases"/>
    <property type="match status" value="1"/>
</dbReference>
<dbReference type="InterPro" id="IPR002182">
    <property type="entry name" value="NB-ARC"/>
</dbReference>
<dbReference type="Proteomes" id="UP000607653">
    <property type="component" value="Unassembled WGS sequence"/>
</dbReference>
<reference evidence="10 11" key="1">
    <citation type="journal article" date="2020" name="Mol. Biol. Evol.">
        <title>Distinct Expression and Methylation Patterns for Genes with Different Fates following a Single Whole-Genome Duplication in Flowering Plants.</title>
        <authorList>
            <person name="Shi T."/>
            <person name="Rahmani R.S."/>
            <person name="Gugger P.F."/>
            <person name="Wang M."/>
            <person name="Li H."/>
            <person name="Zhang Y."/>
            <person name="Li Z."/>
            <person name="Wang Q."/>
            <person name="Van de Peer Y."/>
            <person name="Marchal K."/>
            <person name="Chen J."/>
        </authorList>
    </citation>
    <scope>NUCLEOTIDE SEQUENCE [LARGE SCALE GENOMIC DNA]</scope>
    <source>
        <tissue evidence="10">Leaf</tissue>
    </source>
</reference>
<dbReference type="InterPro" id="IPR038005">
    <property type="entry name" value="RX-like_CC"/>
</dbReference>
<dbReference type="Pfam" id="PF23559">
    <property type="entry name" value="WHD_DRP"/>
    <property type="match status" value="1"/>
</dbReference>
<evidence type="ECO:0000259" key="6">
    <source>
        <dbReference type="Pfam" id="PF00931"/>
    </source>
</evidence>
<feature type="region of interest" description="Disordered" evidence="5">
    <location>
        <begin position="962"/>
        <end position="991"/>
    </location>
</feature>
<evidence type="ECO:0000313" key="11">
    <source>
        <dbReference type="Proteomes" id="UP000607653"/>
    </source>
</evidence>
<keyword evidence="1" id="KW-0677">Repeat</keyword>
<dbReference type="InterPro" id="IPR055414">
    <property type="entry name" value="LRR_R13L4/SHOC2-like"/>
</dbReference>
<dbReference type="InterPro" id="IPR027417">
    <property type="entry name" value="P-loop_NTPase"/>
</dbReference>
<evidence type="ECO:0000256" key="5">
    <source>
        <dbReference type="SAM" id="MobiDB-lite"/>
    </source>
</evidence>
<sequence>MAEAVLFDFVGNIVANLASQAIQEIGLASNVGNDVEKLKNKLSAIKVVLLDAEEQQANNDAVKDWLRRLKDAVYDADDVVDEFETEALRRQVEIHGSRSKEVKNFFSRSNPLAFRHKMGHRIKEMRKNLEVIASDMSRFHFRERLHDTRPIANIERKETHSFIRKSTVIGREEDKKKIVEILLKGPPDSNLGGDDGVHHHHHYPADQNVAIIPIVGIGGLGKTTLAQLAYNDQSVADHFHLRMWVCVSDEFDVKLLTQKIIRCANPSDIDCSNKEMEQLQASLRKAVDGRRYLLVLDDVWNEDQEKWDYLKNLLMGGSLGSKILVTTRIQKVATIMGSVETYRLQGLSDDECWELFRRRAFQAGEEQRHPKLVEIGREIVRKCRGVPLAARTLGSLMRLKRKESEWLFVKDNEIWRIEKEAIDGGAKGNKILPSLRLSYDYLPSKLKQCFAYCAIFPKDQEIEKETLIQLWMAQGFIGSYQGSSSSSERSLEEIGEEYFNDLLWRCMFQEAKEDEEGNIVSCKMHDLVHDLAQSVAGVECFRVEVGVKGAQPPTIPEGVRHVTLLKNLSQLKLPNKVRTLVHLSHDYYFGRFPIERLMSLRVLDLHEKTVESLQISSIGELKHLRYLDLSYNPHIGTLPTSITKLQNLQTMKLTNCGLEKLPEDIGNMKSLRLVDLSWNCSINALPASITKLENLHTLDLAGSSLEKLSVDILGLLTRLSRIKGLGLCGEHIKLLHALNQQLSGHLIIRGVEQVRDGKKANLKEKPHLRSLTLEYGGEGDNDDDALEGLQPHPNLKELYVSGYGGMKFASWMIESSLLPNLVTIALQNCPRCESLEFSGPLPSLEYLSLCGLEALKSITSKLRKGDGFFPSLKYLYLRDMPKLESWSVVMEILDGDQEVVVVEEEEEPHNSLSLFPHLPNRWIIKGCPKLESIWGLHVEEWNYLELMQRHWSKKKTKQDKTPIPLILTSSSSSTTNSSSSSSSSFQHFLRR</sequence>
<dbReference type="FunFam" id="1.10.10.10:FF:000322">
    <property type="entry name" value="Probable disease resistance protein At1g63360"/>
    <property type="match status" value="1"/>
</dbReference>
<dbReference type="EMBL" id="DUZY01000002">
    <property type="protein sequence ID" value="DAD29832.1"/>
    <property type="molecule type" value="Genomic_DNA"/>
</dbReference>
<feature type="domain" description="Disease resistance protein winged helix" evidence="8">
    <location>
        <begin position="455"/>
        <end position="532"/>
    </location>
</feature>
<keyword evidence="2" id="KW-0547">Nucleotide-binding</keyword>
<dbReference type="GO" id="GO:0051707">
    <property type="term" value="P:response to other organism"/>
    <property type="evidence" value="ECO:0007669"/>
    <property type="project" value="UniProtKB-ARBA"/>
</dbReference>
<keyword evidence="4" id="KW-0067">ATP-binding</keyword>
<organism evidence="10 11">
    <name type="scientific">Nelumbo nucifera</name>
    <name type="common">Sacred lotus</name>
    <dbReference type="NCBI Taxonomy" id="4432"/>
    <lineage>
        <taxon>Eukaryota</taxon>
        <taxon>Viridiplantae</taxon>
        <taxon>Streptophyta</taxon>
        <taxon>Embryophyta</taxon>
        <taxon>Tracheophyta</taxon>
        <taxon>Spermatophyta</taxon>
        <taxon>Magnoliopsida</taxon>
        <taxon>Proteales</taxon>
        <taxon>Nelumbonaceae</taxon>
        <taxon>Nelumbo</taxon>
    </lineage>
</organism>
<dbReference type="InterPro" id="IPR042197">
    <property type="entry name" value="Apaf_helical"/>
</dbReference>
<dbReference type="GO" id="GO:0043531">
    <property type="term" value="F:ADP binding"/>
    <property type="evidence" value="ECO:0007669"/>
    <property type="project" value="InterPro"/>
</dbReference>
<keyword evidence="11" id="KW-1185">Reference proteome</keyword>
<proteinExistence type="predicted"/>
<protein>
    <recommendedName>
        <fullName evidence="12">Disease resistance protein RGA3</fullName>
    </recommendedName>
</protein>
<dbReference type="Gene3D" id="1.10.8.430">
    <property type="entry name" value="Helical domain of apoptotic protease-activating factors"/>
    <property type="match status" value="1"/>
</dbReference>
<evidence type="ECO:0000259" key="7">
    <source>
        <dbReference type="Pfam" id="PF18052"/>
    </source>
</evidence>
<evidence type="ECO:0008006" key="12">
    <source>
        <dbReference type="Google" id="ProtNLM"/>
    </source>
</evidence>
<feature type="domain" description="Disease resistance N-terminal" evidence="7">
    <location>
        <begin position="9"/>
        <end position="100"/>
    </location>
</feature>
<dbReference type="AlphaFoldDB" id="A0A822YC04"/>
<evidence type="ECO:0000256" key="4">
    <source>
        <dbReference type="ARBA" id="ARBA00022840"/>
    </source>
</evidence>
<dbReference type="Pfam" id="PF23598">
    <property type="entry name" value="LRR_14"/>
    <property type="match status" value="1"/>
</dbReference>
<accession>A0A822YC04</accession>
<dbReference type="InterPro" id="IPR041118">
    <property type="entry name" value="Rx_N"/>
</dbReference>
<feature type="compositionally biased region" description="Low complexity" evidence="5">
    <location>
        <begin position="968"/>
        <end position="984"/>
    </location>
</feature>
<dbReference type="PRINTS" id="PR00364">
    <property type="entry name" value="DISEASERSIST"/>
</dbReference>
<dbReference type="InterPro" id="IPR058922">
    <property type="entry name" value="WHD_DRP"/>
</dbReference>
<dbReference type="SUPFAM" id="SSF52540">
    <property type="entry name" value="P-loop containing nucleoside triphosphate hydrolases"/>
    <property type="match status" value="1"/>
</dbReference>
<dbReference type="Gene3D" id="3.80.10.10">
    <property type="entry name" value="Ribonuclease Inhibitor"/>
    <property type="match status" value="2"/>
</dbReference>
<comment type="caution">
    <text evidence="10">The sequence shown here is derived from an EMBL/GenBank/DDBJ whole genome shotgun (WGS) entry which is preliminary data.</text>
</comment>
<dbReference type="InterPro" id="IPR036388">
    <property type="entry name" value="WH-like_DNA-bd_sf"/>
</dbReference>
<evidence type="ECO:0000256" key="1">
    <source>
        <dbReference type="ARBA" id="ARBA00022737"/>
    </source>
</evidence>
<dbReference type="FunFam" id="3.40.50.300:FF:001091">
    <property type="entry name" value="Probable disease resistance protein At1g61300"/>
    <property type="match status" value="1"/>
</dbReference>
<dbReference type="PANTHER" id="PTHR36766">
    <property type="entry name" value="PLANT BROAD-SPECTRUM MILDEW RESISTANCE PROTEIN RPW8"/>
    <property type="match status" value="1"/>
</dbReference>
<evidence type="ECO:0000259" key="9">
    <source>
        <dbReference type="Pfam" id="PF23598"/>
    </source>
</evidence>
<feature type="domain" description="Disease resistance R13L4/SHOC-2-like LRR" evidence="9">
    <location>
        <begin position="577"/>
        <end position="878"/>
    </location>
</feature>
<gene>
    <name evidence="10" type="ORF">HUJ06_031300</name>
</gene>
<evidence type="ECO:0000259" key="8">
    <source>
        <dbReference type="Pfam" id="PF23559"/>
    </source>
</evidence>
<dbReference type="GO" id="GO:0005524">
    <property type="term" value="F:ATP binding"/>
    <property type="evidence" value="ECO:0007669"/>
    <property type="project" value="UniProtKB-KW"/>
</dbReference>
<dbReference type="PANTHER" id="PTHR36766:SF61">
    <property type="entry name" value="NB-ARC DOMAIN DISEASE RESISTANCE PROTEIN"/>
    <property type="match status" value="1"/>
</dbReference>
<dbReference type="SUPFAM" id="SSF52058">
    <property type="entry name" value="L domain-like"/>
    <property type="match status" value="1"/>
</dbReference>
<dbReference type="CDD" id="cd14798">
    <property type="entry name" value="RX-CC_like"/>
    <property type="match status" value="1"/>
</dbReference>
<dbReference type="InterPro" id="IPR032675">
    <property type="entry name" value="LRR_dom_sf"/>
</dbReference>
<name>A0A822YC04_NELNU</name>
<dbReference type="Pfam" id="PF00931">
    <property type="entry name" value="NB-ARC"/>
    <property type="match status" value="1"/>
</dbReference>
<dbReference type="GO" id="GO:0006952">
    <property type="term" value="P:defense response"/>
    <property type="evidence" value="ECO:0007669"/>
    <property type="project" value="UniProtKB-KW"/>
</dbReference>
<evidence type="ECO:0000313" key="10">
    <source>
        <dbReference type="EMBL" id="DAD29832.1"/>
    </source>
</evidence>
<feature type="domain" description="NB-ARC" evidence="6">
    <location>
        <begin position="207"/>
        <end position="363"/>
    </location>
</feature>
<evidence type="ECO:0000256" key="2">
    <source>
        <dbReference type="ARBA" id="ARBA00022741"/>
    </source>
</evidence>
<dbReference type="Gene3D" id="1.10.10.10">
    <property type="entry name" value="Winged helix-like DNA-binding domain superfamily/Winged helix DNA-binding domain"/>
    <property type="match status" value="1"/>
</dbReference>
<keyword evidence="3" id="KW-0611">Plant defense</keyword>
<evidence type="ECO:0000256" key="3">
    <source>
        <dbReference type="ARBA" id="ARBA00022821"/>
    </source>
</evidence>
<dbReference type="Gene3D" id="1.20.5.4130">
    <property type="match status" value="1"/>
</dbReference>